<proteinExistence type="predicted"/>
<evidence type="ECO:0000313" key="3">
    <source>
        <dbReference type="Proteomes" id="UP001346149"/>
    </source>
</evidence>
<dbReference type="AlphaFoldDB" id="A0AAN7RF98"/>
<reference evidence="2 3" key="1">
    <citation type="journal article" date="2023" name="Hortic Res">
        <title>Pangenome of water caltrop reveals structural variations and asymmetric subgenome divergence after allopolyploidization.</title>
        <authorList>
            <person name="Zhang X."/>
            <person name="Chen Y."/>
            <person name="Wang L."/>
            <person name="Yuan Y."/>
            <person name="Fang M."/>
            <person name="Shi L."/>
            <person name="Lu R."/>
            <person name="Comes H.P."/>
            <person name="Ma Y."/>
            <person name="Chen Y."/>
            <person name="Huang G."/>
            <person name="Zhou Y."/>
            <person name="Zheng Z."/>
            <person name="Qiu Y."/>
        </authorList>
    </citation>
    <scope>NUCLEOTIDE SEQUENCE [LARGE SCALE GENOMIC DNA]</scope>
    <source>
        <strain evidence="2">F231</strain>
    </source>
</reference>
<organism evidence="2 3">
    <name type="scientific">Trapa natans</name>
    <name type="common">Water chestnut</name>
    <dbReference type="NCBI Taxonomy" id="22666"/>
    <lineage>
        <taxon>Eukaryota</taxon>
        <taxon>Viridiplantae</taxon>
        <taxon>Streptophyta</taxon>
        <taxon>Embryophyta</taxon>
        <taxon>Tracheophyta</taxon>
        <taxon>Spermatophyta</taxon>
        <taxon>Magnoliopsida</taxon>
        <taxon>eudicotyledons</taxon>
        <taxon>Gunneridae</taxon>
        <taxon>Pentapetalae</taxon>
        <taxon>rosids</taxon>
        <taxon>malvids</taxon>
        <taxon>Myrtales</taxon>
        <taxon>Lythraceae</taxon>
        <taxon>Trapa</taxon>
    </lineage>
</organism>
<sequence>MVRHNIGNSFHLGLGDLDVEPLLSGSDGPKAGKSDLVTVCSPHHDGPKAGKSDLVTVYSPHHTRAGSEASPLKAIAELNCALWFSRAGLTKM</sequence>
<keyword evidence="3" id="KW-1185">Reference proteome</keyword>
<feature type="region of interest" description="Disordered" evidence="1">
    <location>
        <begin position="23"/>
        <end position="54"/>
    </location>
</feature>
<comment type="caution">
    <text evidence="2">The sequence shown here is derived from an EMBL/GenBank/DDBJ whole genome shotgun (WGS) entry which is preliminary data.</text>
</comment>
<gene>
    <name evidence="2" type="ORF">SAY86_020892</name>
</gene>
<evidence type="ECO:0000313" key="2">
    <source>
        <dbReference type="EMBL" id="KAK4800405.1"/>
    </source>
</evidence>
<accession>A0AAN7RF98</accession>
<evidence type="ECO:0000256" key="1">
    <source>
        <dbReference type="SAM" id="MobiDB-lite"/>
    </source>
</evidence>
<dbReference type="EMBL" id="JAXQNO010000003">
    <property type="protein sequence ID" value="KAK4800405.1"/>
    <property type="molecule type" value="Genomic_DNA"/>
</dbReference>
<protein>
    <submittedName>
        <fullName evidence="2">Uncharacterized protein</fullName>
    </submittedName>
</protein>
<feature type="compositionally biased region" description="Basic and acidic residues" evidence="1">
    <location>
        <begin position="42"/>
        <end position="51"/>
    </location>
</feature>
<dbReference type="Proteomes" id="UP001346149">
    <property type="component" value="Unassembled WGS sequence"/>
</dbReference>
<name>A0AAN7RF98_TRANT</name>